<accession>A0ABT3PZ04</accession>
<name>A0ABT3PZ04_9BACT</name>
<dbReference type="Proteomes" id="UP001207337">
    <property type="component" value="Unassembled WGS sequence"/>
</dbReference>
<sequence>MSDSCQHSNPLIHQGTSQSGRFLDALDPEKVKLHDLDADDWLDFAYEYARLVNFYAEDNAEEPRGDWQDFFETEGDIESLLERYGDGEVEPHLALFISFLKLLAYPQESINELPQRHLDFYYKDVLKLKKQPYTPDKVHVLFELAQNAQQELVDSGVLLKAGKDSEGNPLNYSTTTPLVVNSAQVASLKSVYVDEGILRHAPVTDSADGQGKEFKEENSWPAFGREEWPEEDLMWPEAELSFYVASHLLDLQEGNRIITLAIELANPSLLEDLSPTNIKAYFTGEKGWLDPVQATFSGGNKTKWQFELNAEEDPVLGYKEAVHEASIGTDQPVVKVTFSDPDYYENLKRAKIKSIELKVEVEGVKTLQLQNELGNLDPTKPFRPFGSSPKIGSKLSVVYPEMYGKPVSRFELSMRWLNLPANFSEHYKHYEDAINSKKQSYSYKIDDQINYNAAVFYNTEWLVGGIPVWEIINGSDGPPDDNMRENFKVEVTSPFETGSDTFELFTDPAQVKVDIAGTGITKKGEIELALTESFYHDLYPELYVNAVMEAQKTTGDMSITIEGTEVEVEGDEGSGSVDLPNEPYTPLLDQLTLSYTAREDISFTEELDEDLSTVLFHRHPFGTKRVIAENKTLLPSYNHGTLFVGLEKMESGSNISLLFQVAEGSENPLYSNFPEGETHIEWAVLSDNDWIDLKDHFTRNETNNFLRSGIVEIAIPEEATSNNTLVNGGLHWLRIHLKKEPDAVCRFTGIHAQAATAVFHNQENTTDHLEAGLPAETIGKMVNPRAKLKSVSQPYESFGGRPTETDNAFYRRVSERLRHKNRAVSIWDYEHVVLEQFPSLYKVKCLNHAYWDGSELDEMSPGNVTLVLIPKLTEENIEHRLEPRVSQDFKDRVEEYVAKHNSLHADTRAANAVYEPVRFQFDIRFDAGLDFSFYEKQAKEDLKRLMAPWVFDPEINIRFGGSFTEYQIVNYLENLEYVDYIEDFKMFHKPVNSDEEIKKSEVKPSNAMAILVPAQNHSINPATACT</sequence>
<dbReference type="RefSeq" id="WP_265789563.1">
    <property type="nucleotide sequence ID" value="NZ_BAABRS010000002.1"/>
</dbReference>
<evidence type="ECO:0000313" key="1">
    <source>
        <dbReference type="EMBL" id="MCW9713093.1"/>
    </source>
</evidence>
<organism evidence="1 2">
    <name type="scientific">Fodinibius salicampi</name>
    <dbReference type="NCBI Taxonomy" id="1920655"/>
    <lineage>
        <taxon>Bacteria</taxon>
        <taxon>Pseudomonadati</taxon>
        <taxon>Balneolota</taxon>
        <taxon>Balneolia</taxon>
        <taxon>Balneolales</taxon>
        <taxon>Balneolaceae</taxon>
        <taxon>Fodinibius</taxon>
    </lineage>
</organism>
<comment type="caution">
    <text evidence="1">The sequence shown here is derived from an EMBL/GenBank/DDBJ whole genome shotgun (WGS) entry which is preliminary data.</text>
</comment>
<proteinExistence type="predicted"/>
<dbReference type="EMBL" id="JAJNDC010000002">
    <property type="protein sequence ID" value="MCW9713093.1"/>
    <property type="molecule type" value="Genomic_DNA"/>
</dbReference>
<evidence type="ECO:0000313" key="2">
    <source>
        <dbReference type="Proteomes" id="UP001207337"/>
    </source>
</evidence>
<reference evidence="1 2" key="1">
    <citation type="submission" date="2021-11" db="EMBL/GenBank/DDBJ databases">
        <title>Aliifidinibius sp. nov., a new bacterium isolated from saline soil.</title>
        <authorList>
            <person name="Galisteo C."/>
            <person name="De La Haba R."/>
            <person name="Sanchez-Porro C."/>
            <person name="Ventosa A."/>
        </authorList>
    </citation>
    <scope>NUCLEOTIDE SEQUENCE [LARGE SCALE GENOMIC DNA]</scope>
    <source>
        <strain evidence="1 2">KACC 190600</strain>
    </source>
</reference>
<gene>
    <name evidence="1" type="ORF">LQ318_09275</name>
</gene>
<protein>
    <submittedName>
        <fullName evidence="1">Baseplate J/gp47 family protein</fullName>
    </submittedName>
</protein>
<keyword evidence="2" id="KW-1185">Reference proteome</keyword>